<gene>
    <name evidence="2" type="ORF">GLAREA_03455</name>
</gene>
<accession>S3DVS1</accession>
<dbReference type="Pfam" id="PF06985">
    <property type="entry name" value="HET"/>
    <property type="match status" value="1"/>
</dbReference>
<dbReference type="GeneID" id="19462510"/>
<name>S3DVS1_GLAL2</name>
<proteinExistence type="predicted"/>
<reference evidence="2 3" key="1">
    <citation type="journal article" date="2013" name="BMC Genomics">
        <title>Genomics-driven discovery of the pneumocandin biosynthetic gene cluster in the fungus Glarea lozoyensis.</title>
        <authorList>
            <person name="Chen L."/>
            <person name="Yue Q."/>
            <person name="Zhang X."/>
            <person name="Xiang M."/>
            <person name="Wang C."/>
            <person name="Li S."/>
            <person name="Che Y."/>
            <person name="Ortiz-Lopez F.J."/>
            <person name="Bills G.F."/>
            <person name="Liu X."/>
            <person name="An Z."/>
        </authorList>
    </citation>
    <scope>NUCLEOTIDE SEQUENCE [LARGE SCALE GENOMIC DNA]</scope>
    <source>
        <strain evidence="3">ATCC 20868 / MF5171</strain>
    </source>
</reference>
<dbReference type="OMA" id="SWFRLLI"/>
<keyword evidence="3" id="KW-1185">Reference proteome</keyword>
<dbReference type="RefSeq" id="XP_008081899.1">
    <property type="nucleotide sequence ID" value="XM_008083708.1"/>
</dbReference>
<evidence type="ECO:0000259" key="1">
    <source>
        <dbReference type="Pfam" id="PF06985"/>
    </source>
</evidence>
<dbReference type="HOGENOM" id="CLU_004184_7_2_1"/>
<evidence type="ECO:0000313" key="2">
    <source>
        <dbReference type="EMBL" id="EPE30488.1"/>
    </source>
</evidence>
<dbReference type="Proteomes" id="UP000016922">
    <property type="component" value="Unassembled WGS sequence"/>
</dbReference>
<dbReference type="KEGG" id="glz:GLAREA_03455"/>
<dbReference type="InterPro" id="IPR052895">
    <property type="entry name" value="HetReg/Transcr_Mod"/>
</dbReference>
<dbReference type="PANTHER" id="PTHR24148">
    <property type="entry name" value="ANKYRIN REPEAT DOMAIN-CONTAINING PROTEIN 39 HOMOLOG-RELATED"/>
    <property type="match status" value="1"/>
</dbReference>
<evidence type="ECO:0000313" key="3">
    <source>
        <dbReference type="Proteomes" id="UP000016922"/>
    </source>
</evidence>
<dbReference type="Pfam" id="PF26639">
    <property type="entry name" value="Het-6_barrel"/>
    <property type="match status" value="1"/>
</dbReference>
<organism evidence="2 3">
    <name type="scientific">Glarea lozoyensis (strain ATCC 20868 / MF5171)</name>
    <dbReference type="NCBI Taxonomy" id="1116229"/>
    <lineage>
        <taxon>Eukaryota</taxon>
        <taxon>Fungi</taxon>
        <taxon>Dikarya</taxon>
        <taxon>Ascomycota</taxon>
        <taxon>Pezizomycotina</taxon>
        <taxon>Leotiomycetes</taxon>
        <taxon>Helotiales</taxon>
        <taxon>Helotiaceae</taxon>
        <taxon>Glarea</taxon>
    </lineage>
</organism>
<dbReference type="STRING" id="1116229.S3DVS1"/>
<dbReference type="OrthoDB" id="2157530at2759"/>
<sequence>MHSQYETLSYSWHNNEWNDFTTEQKKLYEPWEIICNGKNVTVQPNLWRALQRLRHRDRSRTVWADALCIDQSNDRERAQQVQIMSLIYSNALQTVIWMGESKQASVEKSLDLICRIVNSWDERHPAEYWMTDDATSETLARRPTGPVAKEDDENFALSDLFRLSWFRRKWVIQEAVLSRSCEIIWQNCSISWYWVGLAAAIIRNQNIENLFISEPSNTGICNAYLIFRLSSHEGLPSVQLTFLQLLRLTATFQATDPRDSIFALLGIQTKDHHPQNSPLFLADYTLDTETLFRKVAEKFMDHPEPLKFLVNTESWTKTGATRNKEYITDSKPSWVPIWGKNAGFMLAPWSLQDGFHPARGLDFQRQITEDTSHLVVRGIGITTVLCREDENLRDSVWDLLTCGMFKVVSLEILELFSRTLTCGRNAYGGREREVHALLSHFAAFLCANKDTSIDKIETSKANEHLDISVLNALAKDGDAKAFEAVASNVCQNSRLFLTVSGHIGLGPRQIGSGDVICVLGGADMPFALRRQDGCYTLVGDCYIDDVMEGQAVEAMKMKCSHHGAFDIEKVIDSRLASEWIPEQVRPQVELVRDDLVAAAAKKYSVLQESWIEIC</sequence>
<dbReference type="eggNOG" id="ENOG502SJHE">
    <property type="taxonomic scope" value="Eukaryota"/>
</dbReference>
<dbReference type="AlphaFoldDB" id="S3DVS1"/>
<feature type="domain" description="Heterokaryon incompatibility" evidence="1">
    <location>
        <begin position="5"/>
        <end position="174"/>
    </location>
</feature>
<protein>
    <recommendedName>
        <fullName evidence="1">Heterokaryon incompatibility domain-containing protein</fullName>
    </recommendedName>
</protein>
<dbReference type="InterPro" id="IPR010730">
    <property type="entry name" value="HET"/>
</dbReference>
<dbReference type="EMBL" id="KE145363">
    <property type="protein sequence ID" value="EPE30488.1"/>
    <property type="molecule type" value="Genomic_DNA"/>
</dbReference>
<dbReference type="PANTHER" id="PTHR24148:SF64">
    <property type="entry name" value="HETEROKARYON INCOMPATIBILITY DOMAIN-CONTAINING PROTEIN"/>
    <property type="match status" value="1"/>
</dbReference>